<feature type="domain" description="Sporulation protein YpeB PepSY1 and PepSY2" evidence="2">
    <location>
        <begin position="179"/>
        <end position="370"/>
    </location>
</feature>
<dbReference type="EMBL" id="FOTY01000010">
    <property type="protein sequence ID" value="SFL98341.1"/>
    <property type="molecule type" value="Genomic_DNA"/>
</dbReference>
<accession>A0A1I4M532</accession>
<dbReference type="AlphaFoldDB" id="A0A1I4M532"/>
<evidence type="ECO:0000313" key="5">
    <source>
        <dbReference type="Proteomes" id="UP000199668"/>
    </source>
</evidence>
<evidence type="ECO:0000259" key="2">
    <source>
        <dbReference type="Pfam" id="PF14620"/>
    </source>
</evidence>
<dbReference type="STRING" id="266892.SAMN04488054_11047"/>
<dbReference type="InterPro" id="IPR014239">
    <property type="entry name" value="YpeB_PepSY1-2"/>
</dbReference>
<evidence type="ECO:0000259" key="1">
    <source>
        <dbReference type="Pfam" id="PF03413"/>
    </source>
</evidence>
<dbReference type="Proteomes" id="UP000199668">
    <property type="component" value="Unassembled WGS sequence"/>
</dbReference>
<feature type="domain" description="Sporulation protein YpeB N-terminal" evidence="3">
    <location>
        <begin position="28"/>
        <end position="162"/>
    </location>
</feature>
<name>A0A1I4M532_9BACI</name>
<protein>
    <submittedName>
        <fullName evidence="4">Spore germination protein</fullName>
    </submittedName>
</protein>
<dbReference type="RefSeq" id="WP_090926816.1">
    <property type="nucleotide sequence ID" value="NZ_FOTY01000010.1"/>
</dbReference>
<dbReference type="NCBIfam" id="TIGR02889">
    <property type="entry name" value="spore_YpeB"/>
    <property type="match status" value="1"/>
</dbReference>
<reference evidence="4 5" key="1">
    <citation type="submission" date="2016-10" db="EMBL/GenBank/DDBJ databases">
        <authorList>
            <person name="de Groot N.N."/>
        </authorList>
    </citation>
    <scope>NUCLEOTIDE SEQUENCE [LARGE SCALE GENOMIC DNA]</scope>
    <source>
        <strain evidence="4 5">CGMCC 1.6134</strain>
    </source>
</reference>
<dbReference type="GO" id="GO:0009847">
    <property type="term" value="P:spore germination"/>
    <property type="evidence" value="ECO:0007669"/>
    <property type="project" value="InterPro"/>
</dbReference>
<sequence>MIRNIIIGVLGVALISTGFWGAGQAEQNEALRIENENNYQRAFHDLTFHLDELQDKVGTTLAMNSKNQLSGSLAEVWRISEMARSELGQLPIGMMALHDTEELLNKIGDFSYETTVRDLGQKPLSSKEYEKLQRYYEQSGEIKNDLRRLQASSLKNQLKWTEAEETMAENGSPMDNSIANGFQTIDGKAKGFRESGAAPDDPIHPAVDKQIAEKIEGKPINKEQAAKKAKQFLQIPDSMKVEISELEPGSAYEGYTMTMEEPEGEDIIYMDMTKKGGHPLWFLQARPVDEQEISLNKASQKAHAFLERNGFKNMEMMEGNQYDSIGTFQFAPVINGVKIYPETVYVEAALDDGEIVGFKGAEHLINKKERGTLKPAITEGEAEQKLNPKVEVKERQKAVIETENGDEVFCYEFFGTINNDTYTIYINAETGKEEKVEKMKHAEPVYDTM</sequence>
<dbReference type="OrthoDB" id="2372097at2"/>
<dbReference type="InterPro" id="IPR025711">
    <property type="entry name" value="PepSY"/>
</dbReference>
<dbReference type="Pfam" id="PF14620">
    <property type="entry name" value="YPEB_PepSY1-2"/>
    <property type="match status" value="1"/>
</dbReference>
<organism evidence="4 5">
    <name type="scientific">Salibacterium qingdaonense</name>
    <dbReference type="NCBI Taxonomy" id="266892"/>
    <lineage>
        <taxon>Bacteria</taxon>
        <taxon>Bacillati</taxon>
        <taxon>Bacillota</taxon>
        <taxon>Bacilli</taxon>
        <taxon>Bacillales</taxon>
        <taxon>Bacillaceae</taxon>
    </lineage>
</organism>
<dbReference type="Pfam" id="PF03413">
    <property type="entry name" value="PepSY"/>
    <property type="match status" value="1"/>
</dbReference>
<evidence type="ECO:0000259" key="3">
    <source>
        <dbReference type="Pfam" id="PF20769"/>
    </source>
</evidence>
<keyword evidence="5" id="KW-1185">Reference proteome</keyword>
<dbReference type="InterPro" id="IPR048402">
    <property type="entry name" value="YpeB_N"/>
</dbReference>
<gene>
    <name evidence="4" type="ORF">SAMN04488054_11047</name>
</gene>
<proteinExistence type="predicted"/>
<dbReference type="Pfam" id="PF20769">
    <property type="entry name" value="YPEB_N"/>
    <property type="match status" value="1"/>
</dbReference>
<evidence type="ECO:0000313" key="4">
    <source>
        <dbReference type="EMBL" id="SFL98341.1"/>
    </source>
</evidence>
<feature type="domain" description="PepSY" evidence="1">
    <location>
        <begin position="377"/>
        <end position="437"/>
    </location>
</feature>